<protein>
    <submittedName>
        <fullName evidence="3">Uncharacterized protein</fullName>
    </submittedName>
</protein>
<feature type="compositionally biased region" description="Polar residues" evidence="1">
    <location>
        <begin position="148"/>
        <end position="157"/>
    </location>
</feature>
<evidence type="ECO:0000313" key="3">
    <source>
        <dbReference type="EMBL" id="WVZ24548.1"/>
    </source>
</evidence>
<feature type="compositionally biased region" description="Basic and acidic residues" evidence="1">
    <location>
        <begin position="793"/>
        <end position="802"/>
    </location>
</feature>
<feature type="compositionally biased region" description="Basic and acidic residues" evidence="1">
    <location>
        <begin position="521"/>
        <end position="542"/>
    </location>
</feature>
<feature type="region of interest" description="Disordered" evidence="1">
    <location>
        <begin position="521"/>
        <end position="551"/>
    </location>
</feature>
<organism evidence="3 4">
    <name type="scientific">Vigna mungo</name>
    <name type="common">Black gram</name>
    <name type="synonym">Phaseolus mungo</name>
    <dbReference type="NCBI Taxonomy" id="3915"/>
    <lineage>
        <taxon>Eukaryota</taxon>
        <taxon>Viridiplantae</taxon>
        <taxon>Streptophyta</taxon>
        <taxon>Embryophyta</taxon>
        <taxon>Tracheophyta</taxon>
        <taxon>Spermatophyta</taxon>
        <taxon>Magnoliopsida</taxon>
        <taxon>eudicotyledons</taxon>
        <taxon>Gunneridae</taxon>
        <taxon>Pentapetalae</taxon>
        <taxon>rosids</taxon>
        <taxon>fabids</taxon>
        <taxon>Fabales</taxon>
        <taxon>Fabaceae</taxon>
        <taxon>Papilionoideae</taxon>
        <taxon>50 kb inversion clade</taxon>
        <taxon>NPAAA clade</taxon>
        <taxon>indigoferoid/millettioid clade</taxon>
        <taxon>Phaseoleae</taxon>
        <taxon>Vigna</taxon>
    </lineage>
</organism>
<evidence type="ECO:0000256" key="1">
    <source>
        <dbReference type="SAM" id="MobiDB-lite"/>
    </source>
</evidence>
<name>A0AAQ3PD92_VIGMU</name>
<feature type="compositionally biased region" description="Basic and acidic residues" evidence="1">
    <location>
        <begin position="627"/>
        <end position="637"/>
    </location>
</feature>
<feature type="compositionally biased region" description="Basic and acidic residues" evidence="1">
    <location>
        <begin position="872"/>
        <end position="932"/>
    </location>
</feature>
<feature type="compositionally biased region" description="Basic and acidic residues" evidence="1">
    <location>
        <begin position="831"/>
        <end position="865"/>
    </location>
</feature>
<keyword evidence="2" id="KW-1133">Transmembrane helix</keyword>
<keyword evidence="2" id="KW-0812">Transmembrane</keyword>
<accession>A0AAQ3PD92</accession>
<evidence type="ECO:0000313" key="4">
    <source>
        <dbReference type="Proteomes" id="UP001374535"/>
    </source>
</evidence>
<feature type="compositionally biased region" description="Pro residues" evidence="1">
    <location>
        <begin position="57"/>
        <end position="77"/>
    </location>
</feature>
<sequence length="1139" mass="126735">MDSFQQHHSYMRPPQPPPPPPHAADPHHHPHHFHQIPPPPPQAPWLSSQFQYHPSQTPSPPPQWQQPPPPPPPPPPSNAYSYHPSRFPPPPPLSHAPPHQFTPHSHISQPYPLDWGNPNLPPNQGYPAHNNEEDWAAKARAWAAKAATESQHPQTHFSPAGRLHEQNHYHDQYQQSVDSHYTDVQNQSHSTSNYQQFSYLDTSAQRLSGHSQDAVPVSLETSYAQDGHSYSARDGTSIRDSNVSFEQGSMQANPSVHQQEVPSSYSSVAVLGGCGQNLVAERLVKNAQMLWSGTGGEVDWRWPLPRSERDNCLGEMRDNWEKSFCCKYLDEKGFLFRISTCLFWDYVAANLQGKEAADQIQQSYSVFPLSSSSSQERHVQPSMHAPPFASGSHSVDSTISLADQPLDFAPRFNRDNDLQMQSTYSHHDSSTSMNNWAAQVVPGVGYPPILASGPQLDPSISTPGHVAPPFGRFAGPSLPSTIPPSAAPFTLSTGTAIHPPAFSADAYGNLKEEAAFVNDGIDKPYTRGDEADSKSIDSSRSAEDEEDEEDQVEVARTAAINQEIKRVLTEVLLKVTDELFDEIATKVLAEDDLTAEGHKVVTSNHKAPASPPSVTVPKASAKVLVPVKERVENDGSSEKSNSSSPGDVLGLGNYGSDADDEDNEIESSSVPTPAKDAAYQSGIKQPLADTHDVSVNGISQLHEHSRYEPNFVNAQIKTMSLPSNDSASDQLHDDKVTRAFELSHSSKVVTEDLRDNGLDAIQRSHDRFNGFSSKDTSGIPRSELLGKSIGGEKATDDHSGKESRRKSEKNERPDRNTSEKDFVKEVNSSKTRIDEKGHENHRRKDERNHKREKADHGSESKERVKEHHFRHWEKAKESDSRKRSSHVDVKDDKREVEKSHRGSTTDDTSRKREHTKDKGEHKSRQKDASNPDRHRRRRSSSVSSRGRTNKDRVDHAGNSSEGSDVSKRKMHSRKRDLSPSPVRSKRRYHLLRDPYTVQMLTLSASLYFILMISALGESSHDLGSTVVSFLDNFRGLLIASVLSAGILPILLLILPGLLPLSFSEIKIYVFQTNFHHIRLSCTGEGGQEPDHLFGGRDERRKQRGLSLHRPSPLSEHLVPAQIPKCNKRWELCLTVLSRV</sequence>
<dbReference type="AlphaFoldDB" id="A0AAQ3PD92"/>
<feature type="compositionally biased region" description="Low complexity" evidence="1">
    <location>
        <begin position="138"/>
        <end position="147"/>
    </location>
</feature>
<feature type="compositionally biased region" description="Pro residues" evidence="1">
    <location>
        <begin position="13"/>
        <end position="23"/>
    </location>
</feature>
<keyword evidence="2" id="KW-0472">Membrane</keyword>
<feature type="transmembrane region" description="Helical" evidence="2">
    <location>
        <begin position="995"/>
        <end position="1016"/>
    </location>
</feature>
<reference evidence="3 4" key="1">
    <citation type="journal article" date="2023" name="Life. Sci Alliance">
        <title>Evolutionary insights into 3D genome organization and epigenetic landscape of Vigna mungo.</title>
        <authorList>
            <person name="Junaid A."/>
            <person name="Singh B."/>
            <person name="Bhatia S."/>
        </authorList>
    </citation>
    <scope>NUCLEOTIDE SEQUENCE [LARGE SCALE GENOMIC DNA]</scope>
    <source>
        <strain evidence="3">Urdbean</strain>
    </source>
</reference>
<feature type="compositionally biased region" description="Basic and acidic residues" evidence="1">
    <location>
        <begin position="808"/>
        <end position="824"/>
    </location>
</feature>
<proteinExistence type="predicted"/>
<feature type="region of interest" description="Disordered" evidence="1">
    <location>
        <begin position="601"/>
        <end position="674"/>
    </location>
</feature>
<feature type="region of interest" description="Disordered" evidence="1">
    <location>
        <begin position="763"/>
        <end position="985"/>
    </location>
</feature>
<feature type="compositionally biased region" description="Pro residues" evidence="1">
    <location>
        <begin position="86"/>
        <end position="95"/>
    </location>
</feature>
<feature type="region of interest" description="Disordered" evidence="1">
    <location>
        <begin position="1"/>
        <end position="161"/>
    </location>
</feature>
<gene>
    <name evidence="3" type="ORF">V8G54_003092</name>
</gene>
<feature type="transmembrane region" description="Helical" evidence="2">
    <location>
        <begin position="1036"/>
        <end position="1058"/>
    </location>
</feature>
<evidence type="ECO:0000256" key="2">
    <source>
        <dbReference type="SAM" id="Phobius"/>
    </source>
</evidence>
<dbReference type="Proteomes" id="UP001374535">
    <property type="component" value="Chromosome 1"/>
</dbReference>
<keyword evidence="4" id="KW-1185">Reference proteome</keyword>
<dbReference type="EMBL" id="CP144700">
    <property type="protein sequence ID" value="WVZ24548.1"/>
    <property type="molecule type" value="Genomic_DNA"/>
</dbReference>